<comment type="caution">
    <text evidence="10">The sequence shown here is derived from an EMBL/GenBank/DDBJ whole genome shotgun (WGS) entry which is preliminary data.</text>
</comment>
<sequence>MFKLFRSLVAPLFLLSVVLYQPTVNSQTSQTPAYISDNLVVYLHSGPGNQYRIVGTLTAGSDVVVLSEQDGYVQIQFEENRNGWLLKEHISYTPGLRSQLDELQNRFEQQSVRLTELEQDSGQGQQVVQRLTLERDQALAELEQLKRTNERLSNELDAQQASFWQQPMVLGGALLLFGLLFGLILPKLVPQRRNSDRWM</sequence>
<dbReference type="Proteomes" id="UP000012046">
    <property type="component" value="Unassembled WGS sequence"/>
</dbReference>
<dbReference type="Gene3D" id="2.30.30.40">
    <property type="entry name" value="SH3 Domains"/>
    <property type="match status" value="1"/>
</dbReference>
<accession>H3ZG84</accession>
<keyword evidence="2 7" id="KW-0812">Transmembrane</keyword>
<dbReference type="InterPro" id="IPR003646">
    <property type="entry name" value="SH3-like_bac-type"/>
</dbReference>
<proteinExistence type="predicted"/>
<dbReference type="STRING" id="1129374.AJE_11904"/>
<keyword evidence="6" id="KW-0175">Coiled coil</keyword>
<organism evidence="10 11">
    <name type="scientific">Alishewanella jeotgali KCTC 22429</name>
    <dbReference type="NCBI Taxonomy" id="1129374"/>
    <lineage>
        <taxon>Bacteria</taxon>
        <taxon>Pseudomonadati</taxon>
        <taxon>Pseudomonadota</taxon>
        <taxon>Gammaproteobacteria</taxon>
        <taxon>Alteromonadales</taxon>
        <taxon>Alteromonadaceae</taxon>
        <taxon>Alishewanella</taxon>
    </lineage>
</organism>
<evidence type="ECO:0000256" key="8">
    <source>
        <dbReference type="SAM" id="SignalP"/>
    </source>
</evidence>
<comment type="subcellular location">
    <subcellularLocation>
        <location evidence="1">Membrane</location>
        <topology evidence="1">Single-pass membrane protein</topology>
    </subcellularLocation>
</comment>
<dbReference type="eggNOG" id="COG4991">
    <property type="taxonomic scope" value="Bacteria"/>
</dbReference>
<dbReference type="EMBL" id="AHTH01000039">
    <property type="protein sequence ID" value="EHR40404.1"/>
    <property type="molecule type" value="Genomic_DNA"/>
</dbReference>
<name>H3ZG84_9ALTE</name>
<protein>
    <submittedName>
        <fullName evidence="10">Putative signal transduction protein</fullName>
    </submittedName>
</protein>
<dbReference type="PATRIC" id="fig|1129374.4.peg.2365"/>
<keyword evidence="4 7" id="KW-1133">Transmembrane helix</keyword>
<dbReference type="PROSITE" id="PS51781">
    <property type="entry name" value="SH3B"/>
    <property type="match status" value="1"/>
</dbReference>
<keyword evidence="11" id="KW-1185">Reference proteome</keyword>
<evidence type="ECO:0000313" key="11">
    <source>
        <dbReference type="Proteomes" id="UP000012046"/>
    </source>
</evidence>
<dbReference type="InterPro" id="IPR016476">
    <property type="entry name" value="SH3_dom_pro"/>
</dbReference>
<dbReference type="NCBIfam" id="TIGR04211">
    <property type="entry name" value="SH3_and_anchor"/>
    <property type="match status" value="1"/>
</dbReference>
<feature type="domain" description="SH3b" evidence="9">
    <location>
        <begin position="27"/>
        <end position="94"/>
    </location>
</feature>
<dbReference type="Pfam" id="PF08239">
    <property type="entry name" value="SH3_3"/>
    <property type="match status" value="1"/>
</dbReference>
<dbReference type="PIRSF" id="PIRSF006158">
    <property type="entry name" value="UCP006158_SH3"/>
    <property type="match status" value="1"/>
</dbReference>
<evidence type="ECO:0000259" key="9">
    <source>
        <dbReference type="PROSITE" id="PS51781"/>
    </source>
</evidence>
<evidence type="ECO:0000313" key="10">
    <source>
        <dbReference type="EMBL" id="EHR40404.1"/>
    </source>
</evidence>
<evidence type="ECO:0000256" key="6">
    <source>
        <dbReference type="SAM" id="Coils"/>
    </source>
</evidence>
<evidence type="ECO:0000256" key="3">
    <source>
        <dbReference type="ARBA" id="ARBA00022729"/>
    </source>
</evidence>
<dbReference type="SMART" id="SM00287">
    <property type="entry name" value="SH3b"/>
    <property type="match status" value="1"/>
</dbReference>
<evidence type="ECO:0000256" key="2">
    <source>
        <dbReference type="ARBA" id="ARBA00022692"/>
    </source>
</evidence>
<dbReference type="GO" id="GO:0016020">
    <property type="term" value="C:membrane"/>
    <property type="evidence" value="ECO:0007669"/>
    <property type="project" value="UniProtKB-SubCell"/>
</dbReference>
<feature type="transmembrane region" description="Helical" evidence="7">
    <location>
        <begin position="168"/>
        <end position="189"/>
    </location>
</feature>
<evidence type="ECO:0000256" key="5">
    <source>
        <dbReference type="ARBA" id="ARBA00023136"/>
    </source>
</evidence>
<evidence type="ECO:0000256" key="7">
    <source>
        <dbReference type="SAM" id="Phobius"/>
    </source>
</evidence>
<keyword evidence="5 7" id="KW-0472">Membrane</keyword>
<evidence type="ECO:0000256" key="1">
    <source>
        <dbReference type="ARBA" id="ARBA00004167"/>
    </source>
</evidence>
<feature type="signal peptide" evidence="8">
    <location>
        <begin position="1"/>
        <end position="26"/>
    </location>
</feature>
<feature type="chain" id="PRO_5003592051" evidence="8">
    <location>
        <begin position="27"/>
        <end position="199"/>
    </location>
</feature>
<evidence type="ECO:0000256" key="4">
    <source>
        <dbReference type="ARBA" id="ARBA00022989"/>
    </source>
</evidence>
<reference evidence="10 11" key="1">
    <citation type="journal article" date="2012" name="J. Bacteriol.">
        <title>Genome Sequence of Extracellular-Protease-Producing Alishewanella jeotgali Isolated from Traditional Korean Fermented Seafood.</title>
        <authorList>
            <person name="Jung J."/>
            <person name="Chun J."/>
            <person name="Park W."/>
        </authorList>
    </citation>
    <scope>NUCLEOTIDE SEQUENCE [LARGE SCALE GENOMIC DNA]</scope>
    <source>
        <strain evidence="10 11">KCTC 22429</strain>
    </source>
</reference>
<dbReference type="AlphaFoldDB" id="H3ZG84"/>
<keyword evidence="3 8" id="KW-0732">Signal</keyword>
<dbReference type="RefSeq" id="WP_008951062.1">
    <property type="nucleotide sequence ID" value="NZ_AHTH01000039.1"/>
</dbReference>
<feature type="coiled-coil region" evidence="6">
    <location>
        <begin position="100"/>
        <end position="162"/>
    </location>
</feature>
<gene>
    <name evidence="10" type="ORF">AJE_11904</name>
</gene>